<evidence type="ECO:0000259" key="3">
    <source>
        <dbReference type="Pfam" id="PF12146"/>
    </source>
</evidence>
<dbReference type="STRING" id="1036181.SAMN05421756_106242"/>
<dbReference type="EMBL" id="FOFA01000006">
    <property type="protein sequence ID" value="SEQ87292.1"/>
    <property type="molecule type" value="Genomic_DNA"/>
</dbReference>
<feature type="domain" description="Serine aminopeptidase S33" evidence="3">
    <location>
        <begin position="47"/>
        <end position="262"/>
    </location>
</feature>
<dbReference type="SUPFAM" id="SSF53474">
    <property type="entry name" value="alpha/beta-Hydrolases"/>
    <property type="match status" value="1"/>
</dbReference>
<dbReference type="Pfam" id="PF12146">
    <property type="entry name" value="Hydrolase_4"/>
    <property type="match status" value="1"/>
</dbReference>
<reference evidence="5" key="1">
    <citation type="submission" date="2016-10" db="EMBL/GenBank/DDBJ databases">
        <authorList>
            <person name="Varghese N."/>
            <person name="Submissions S."/>
        </authorList>
    </citation>
    <scope>NUCLEOTIDE SEQUENCE [LARGE SCALE GENOMIC DNA]</scope>
    <source>
        <strain evidence="5">CGMCC 4.6856</strain>
    </source>
</reference>
<accession>A0A1H9JK81</accession>
<dbReference type="InterPro" id="IPR029058">
    <property type="entry name" value="AB_hydrolase_fold"/>
</dbReference>
<evidence type="ECO:0000313" key="5">
    <source>
        <dbReference type="Proteomes" id="UP000198504"/>
    </source>
</evidence>
<gene>
    <name evidence="4" type="ORF">SAMN05421756_106242</name>
</gene>
<evidence type="ECO:0000313" key="4">
    <source>
        <dbReference type="EMBL" id="SEQ87292.1"/>
    </source>
</evidence>
<evidence type="ECO:0000256" key="2">
    <source>
        <dbReference type="ARBA" id="ARBA00022801"/>
    </source>
</evidence>
<dbReference type="PANTHER" id="PTHR22946:SF9">
    <property type="entry name" value="POLYKETIDE TRANSFERASE AF380"/>
    <property type="match status" value="1"/>
</dbReference>
<dbReference type="InterPro" id="IPR022742">
    <property type="entry name" value="Hydrolase_4"/>
</dbReference>
<dbReference type="GO" id="GO:0052689">
    <property type="term" value="F:carboxylic ester hydrolase activity"/>
    <property type="evidence" value="ECO:0007669"/>
    <property type="project" value="UniProtKB-ARBA"/>
</dbReference>
<dbReference type="Gene3D" id="3.40.50.1820">
    <property type="entry name" value="alpha/beta hydrolase"/>
    <property type="match status" value="2"/>
</dbReference>
<proteinExistence type="inferred from homology"/>
<comment type="similarity">
    <text evidence="1">Belongs to the AB hydrolase superfamily.</text>
</comment>
<protein>
    <submittedName>
        <fullName evidence="4">Lysophospholipase, alpha-beta hydrolase superfamily</fullName>
    </submittedName>
</protein>
<keyword evidence="2 4" id="KW-0378">Hydrolase</keyword>
<dbReference type="AlphaFoldDB" id="A0A1H9JK81"/>
<keyword evidence="5" id="KW-1185">Reference proteome</keyword>
<evidence type="ECO:0000256" key="1">
    <source>
        <dbReference type="ARBA" id="ARBA00008645"/>
    </source>
</evidence>
<name>A0A1H9JK81_9ACTN</name>
<sequence>MSEMPRERVEFESGGEQCAAWFYPGRSGLCIVMATGAAVTKEPGTDPYAADFQAAGHAVLAFDYRGFGESAGWPRQVLSVNRQVDDLTAAIDFAAGLPGVEKDKIVAWGSSLGGGHVLRAVQAAPVAAAIAQTPLVDSLVSAPAALKHETLGVVLRFPFLVLLDVLGGVLGRAPRLVPLTGPRGAVAMLTTPDSQDLERALDPDRRHGGWRRTIAARSVLLLALYRPGRHVSRLRCPVLFVVADQDQSVLASPALRAAGRSPRSELVRVPGGHYAPFLEAHDAVLAAELEFLTRQLPGSARENPTLRQRLSGPGTAAS</sequence>
<dbReference type="InterPro" id="IPR050261">
    <property type="entry name" value="FrsA_esterase"/>
</dbReference>
<dbReference type="Proteomes" id="UP000198504">
    <property type="component" value="Unassembled WGS sequence"/>
</dbReference>
<organism evidence="4 5">
    <name type="scientific">Microlunatus flavus</name>
    <dbReference type="NCBI Taxonomy" id="1036181"/>
    <lineage>
        <taxon>Bacteria</taxon>
        <taxon>Bacillati</taxon>
        <taxon>Actinomycetota</taxon>
        <taxon>Actinomycetes</taxon>
        <taxon>Propionibacteriales</taxon>
        <taxon>Propionibacteriaceae</taxon>
        <taxon>Microlunatus</taxon>
    </lineage>
</organism>
<dbReference type="PANTHER" id="PTHR22946">
    <property type="entry name" value="DIENELACTONE HYDROLASE DOMAIN-CONTAINING PROTEIN-RELATED"/>
    <property type="match status" value="1"/>
</dbReference>